<feature type="compositionally biased region" description="Low complexity" evidence="1">
    <location>
        <begin position="363"/>
        <end position="376"/>
    </location>
</feature>
<comment type="caution">
    <text evidence="3">The sequence shown here is derived from an EMBL/GenBank/DDBJ whole genome shotgun (WGS) entry which is preliminary data.</text>
</comment>
<dbReference type="PANTHER" id="PTHR47618">
    <property type="entry name" value="BIFUNCTIONAL OLIGORIBONUCLEASE AND PAP PHOSPHATASE NRNA"/>
    <property type="match status" value="1"/>
</dbReference>
<dbReference type="SUPFAM" id="SSF64182">
    <property type="entry name" value="DHH phosphoesterases"/>
    <property type="match status" value="1"/>
</dbReference>
<evidence type="ECO:0000259" key="2">
    <source>
        <dbReference type="Pfam" id="PF01368"/>
    </source>
</evidence>
<evidence type="ECO:0000313" key="4">
    <source>
        <dbReference type="Proteomes" id="UP000033908"/>
    </source>
</evidence>
<feature type="compositionally biased region" description="Low complexity" evidence="1">
    <location>
        <begin position="309"/>
        <end position="353"/>
    </location>
</feature>
<organism evidence="3 4">
    <name type="scientific">Candidatus Gottesmanbacteria bacterium GW2011_GWA2_41_12</name>
    <dbReference type="NCBI Taxonomy" id="1618440"/>
    <lineage>
        <taxon>Bacteria</taxon>
        <taxon>Candidatus Gottesmaniibacteriota</taxon>
    </lineage>
</organism>
<gene>
    <name evidence="3" type="ORF">UU37_C0002G0044</name>
</gene>
<evidence type="ECO:0000256" key="1">
    <source>
        <dbReference type="SAM" id="MobiDB-lite"/>
    </source>
</evidence>
<dbReference type="Proteomes" id="UP000033908">
    <property type="component" value="Unassembled WGS sequence"/>
</dbReference>
<feature type="domain" description="DDH" evidence="2">
    <location>
        <begin position="25"/>
        <end position="220"/>
    </location>
</feature>
<feature type="compositionally biased region" description="Low complexity" evidence="1">
    <location>
        <begin position="398"/>
        <end position="427"/>
    </location>
</feature>
<proteinExistence type="predicted"/>
<protein>
    <recommendedName>
        <fullName evidence="2">DDH domain-containing protein</fullName>
    </recommendedName>
</protein>
<accession>A0A0G0UI75</accession>
<evidence type="ECO:0000313" key="3">
    <source>
        <dbReference type="EMBL" id="KKR88529.1"/>
    </source>
</evidence>
<dbReference type="InterPro" id="IPR038763">
    <property type="entry name" value="DHH_sf"/>
</dbReference>
<sequence length="451" mass="49601">MQNSPQSPNQTIADAKNLVDTAKEVVIMVPANPTFDSLASALALYLALNNGDRNAVVVSQNPATVEISHLVGADKIQNNLGGSDKNLVVSFPYQEGSIEKVSYNIENETFNLIIEPREGYPSLSPDNVNYSYGGGGLFDTIITLGVPTFNDLGSLYTGNEGFYNDKPIINIDYHFNNNKYANVNIVDANATSVSEMTVQFVKDMALPLDIDIATNLLAGITEMTNNFTNVRGGKTFEMVAHLYNAGAKRLEPTGNRPPAYSFNTPNNAPPQNPPPAPAAYNPPPVQNYNQPPASPQPMSQPAYNPPPVTNQQQNYNQPQYNQPVNNSPQGYNPPAYNPPQNNQSYNQPNYPKSPAAPKPAYKPQPNYGQQQQYQPNQPKPQPQPNYQQPGQPSPQPKPQYQQPQQPKQNPPQQGQPQPGQNQQPGNQQKKDQKDTPPDWLKPKIYKGSTLL</sequence>
<dbReference type="InterPro" id="IPR051319">
    <property type="entry name" value="Oligoribo/pAp-PDE_c-di-AMP_PDE"/>
</dbReference>
<reference evidence="3 4" key="1">
    <citation type="journal article" date="2015" name="Nature">
        <title>rRNA introns, odd ribosomes, and small enigmatic genomes across a large radiation of phyla.</title>
        <authorList>
            <person name="Brown C.T."/>
            <person name="Hug L.A."/>
            <person name="Thomas B.C."/>
            <person name="Sharon I."/>
            <person name="Castelle C.J."/>
            <person name="Singh A."/>
            <person name="Wilkins M.J."/>
            <person name="Williams K.H."/>
            <person name="Banfield J.F."/>
        </authorList>
    </citation>
    <scope>NUCLEOTIDE SEQUENCE [LARGE SCALE GENOMIC DNA]</scope>
</reference>
<name>A0A0G0UI75_9BACT</name>
<dbReference type="InterPro" id="IPR001667">
    <property type="entry name" value="DDH_dom"/>
</dbReference>
<feature type="compositionally biased region" description="Low complexity" evidence="1">
    <location>
        <begin position="286"/>
        <end position="302"/>
    </location>
</feature>
<dbReference type="AlphaFoldDB" id="A0A0G0UI75"/>
<feature type="compositionally biased region" description="Pro residues" evidence="1">
    <location>
        <begin position="267"/>
        <end position="285"/>
    </location>
</feature>
<dbReference type="EMBL" id="LCAJ01000002">
    <property type="protein sequence ID" value="KKR88529.1"/>
    <property type="molecule type" value="Genomic_DNA"/>
</dbReference>
<feature type="region of interest" description="Disordered" evidence="1">
    <location>
        <begin position="249"/>
        <end position="451"/>
    </location>
</feature>
<dbReference type="Pfam" id="PF01368">
    <property type="entry name" value="DHH"/>
    <property type="match status" value="1"/>
</dbReference>
<dbReference type="PANTHER" id="PTHR47618:SF1">
    <property type="entry name" value="BIFUNCTIONAL OLIGORIBONUCLEASE AND PAP PHOSPHATASE NRNA"/>
    <property type="match status" value="1"/>
</dbReference>
<dbReference type="Gene3D" id="3.90.1640.10">
    <property type="entry name" value="inorganic pyrophosphatase (n-terminal core)"/>
    <property type="match status" value="2"/>
</dbReference>